<organism evidence="2 3">
    <name type="scientific">Botryobasidium botryosum (strain FD-172 SS1)</name>
    <dbReference type="NCBI Taxonomy" id="930990"/>
    <lineage>
        <taxon>Eukaryota</taxon>
        <taxon>Fungi</taxon>
        <taxon>Dikarya</taxon>
        <taxon>Basidiomycota</taxon>
        <taxon>Agaricomycotina</taxon>
        <taxon>Agaricomycetes</taxon>
        <taxon>Cantharellales</taxon>
        <taxon>Botryobasidiaceae</taxon>
        <taxon>Botryobasidium</taxon>
    </lineage>
</organism>
<evidence type="ECO:0000313" key="2">
    <source>
        <dbReference type="EMBL" id="KDQ13501.1"/>
    </source>
</evidence>
<proteinExistence type="predicted"/>
<dbReference type="Gene3D" id="1.20.1280.50">
    <property type="match status" value="1"/>
</dbReference>
<keyword evidence="3" id="KW-1185">Reference proteome</keyword>
<dbReference type="Proteomes" id="UP000027195">
    <property type="component" value="Unassembled WGS sequence"/>
</dbReference>
<protein>
    <recommendedName>
        <fullName evidence="1">F-box domain-containing protein</fullName>
    </recommendedName>
</protein>
<reference evidence="3" key="1">
    <citation type="journal article" date="2014" name="Proc. Natl. Acad. Sci. U.S.A.">
        <title>Extensive sampling of basidiomycete genomes demonstrates inadequacy of the white-rot/brown-rot paradigm for wood decay fungi.</title>
        <authorList>
            <person name="Riley R."/>
            <person name="Salamov A.A."/>
            <person name="Brown D.W."/>
            <person name="Nagy L.G."/>
            <person name="Floudas D."/>
            <person name="Held B.W."/>
            <person name="Levasseur A."/>
            <person name="Lombard V."/>
            <person name="Morin E."/>
            <person name="Otillar R."/>
            <person name="Lindquist E.A."/>
            <person name="Sun H."/>
            <person name="LaButti K.M."/>
            <person name="Schmutz J."/>
            <person name="Jabbour D."/>
            <person name="Luo H."/>
            <person name="Baker S.E."/>
            <person name="Pisabarro A.G."/>
            <person name="Walton J.D."/>
            <person name="Blanchette R.A."/>
            <person name="Henrissat B."/>
            <person name="Martin F."/>
            <person name="Cullen D."/>
            <person name="Hibbett D.S."/>
            <person name="Grigoriev I.V."/>
        </authorList>
    </citation>
    <scope>NUCLEOTIDE SEQUENCE [LARGE SCALE GENOMIC DNA]</scope>
    <source>
        <strain evidence="3">FD-172 SS1</strain>
    </source>
</reference>
<dbReference type="HOGENOM" id="CLU_007279_2_0_1"/>
<dbReference type="InParanoid" id="A0A067MPI6"/>
<dbReference type="Pfam" id="PF12937">
    <property type="entry name" value="F-box-like"/>
    <property type="match status" value="1"/>
</dbReference>
<name>A0A067MPI6_BOTB1</name>
<dbReference type="OrthoDB" id="3153997at2759"/>
<dbReference type="AlphaFoldDB" id="A0A067MPI6"/>
<dbReference type="SUPFAM" id="SSF81383">
    <property type="entry name" value="F-box domain"/>
    <property type="match status" value="1"/>
</dbReference>
<feature type="domain" description="F-box" evidence="1">
    <location>
        <begin position="3"/>
        <end position="55"/>
    </location>
</feature>
<accession>A0A067MPI6</accession>
<sequence>MGNHCLTELPEEIVVQILLELRVTALLRCSAVCKKLRSIITSSSPIQYHIELERLGYVDEPRSELGVSERLARIRKHRRAWEDLAWTRTEDYSLTYGDMSSYMTCGILAFIRRVVPSKMTIFKLPSTIRGTDVQGILPVVYTFEFVIESVNIDPEQDLLALLERRTSKSTPDGERAQSSHYIHIRSLSTCKPHPSAVAAVLQSPIEPIPTGEFLLEHIGDSIGLFSHDNHHMVTASLVIFQWATGSIKTCVSFPQPNVPDHFSFLSPTEFLLTRFPHDPLIPDAHDDGSHSPSRTPTIEIYTFSHGTSLPPLGSSLLPIHAATFMLPAMPGDVLVDEFRCEADFPRVSPTAAISQEPRPPFYISPENRTFRFFFYWGQIDDSDPPDPAFFVRASTLLDYDKYRHTQTPRVLLNPPAPPSSTNTRIGPDAVLASPTLINKSGDDSQCVTIPWRAWGPKNTRLLDEGIGLYGECYGSKVGQWETMPHADYNIIRVLDFNPYSLRSDQDEARMLAEGDDGYREEEEEGAWYALDFKGKDVDSRDVTWTSVSPKGCLFAEDVHTSLPYRETIRRVEYDGVWVFMDEENIVLLHQGYCAFRVCTL</sequence>
<dbReference type="InterPro" id="IPR001810">
    <property type="entry name" value="F-box_dom"/>
</dbReference>
<evidence type="ECO:0000313" key="3">
    <source>
        <dbReference type="Proteomes" id="UP000027195"/>
    </source>
</evidence>
<dbReference type="PROSITE" id="PS50181">
    <property type="entry name" value="FBOX"/>
    <property type="match status" value="1"/>
</dbReference>
<dbReference type="InterPro" id="IPR036047">
    <property type="entry name" value="F-box-like_dom_sf"/>
</dbReference>
<dbReference type="SMART" id="SM00256">
    <property type="entry name" value="FBOX"/>
    <property type="match status" value="1"/>
</dbReference>
<gene>
    <name evidence="2" type="ORF">BOTBODRAFT_33513</name>
</gene>
<dbReference type="STRING" id="930990.A0A067MPI6"/>
<evidence type="ECO:0000259" key="1">
    <source>
        <dbReference type="PROSITE" id="PS50181"/>
    </source>
</evidence>
<dbReference type="EMBL" id="KL198043">
    <property type="protein sequence ID" value="KDQ13501.1"/>
    <property type="molecule type" value="Genomic_DNA"/>
</dbReference>